<dbReference type="EMBL" id="JBHSIY010000006">
    <property type="protein sequence ID" value="MFC4866869.1"/>
    <property type="molecule type" value="Genomic_DNA"/>
</dbReference>
<comment type="caution">
    <text evidence="2">The sequence shown here is derived from an EMBL/GenBank/DDBJ whole genome shotgun (WGS) entry which is preliminary data.</text>
</comment>
<name>A0ABV9SKK5_9ACTN</name>
<feature type="domain" description="DUF6879" evidence="1">
    <location>
        <begin position="38"/>
        <end position="194"/>
    </location>
</feature>
<dbReference type="RefSeq" id="WP_344143412.1">
    <property type="nucleotide sequence ID" value="NZ_BAAAQI010000007.1"/>
</dbReference>
<gene>
    <name evidence="2" type="ORF">ACFPCZ_09510</name>
</gene>
<dbReference type="InterPro" id="IPR049244">
    <property type="entry name" value="DUF6879"/>
</dbReference>
<evidence type="ECO:0000313" key="3">
    <source>
        <dbReference type="Proteomes" id="UP001595858"/>
    </source>
</evidence>
<evidence type="ECO:0000259" key="1">
    <source>
        <dbReference type="Pfam" id="PF21806"/>
    </source>
</evidence>
<dbReference type="Proteomes" id="UP001595858">
    <property type="component" value="Unassembled WGS sequence"/>
</dbReference>
<protein>
    <submittedName>
        <fullName evidence="2">DUF6879 family protein</fullName>
    </submittedName>
</protein>
<sequence>MSESIFDRIRAAEGTVLDRPTFHADSDREEEKLDGGVIWKLERAQFFNELDDPAWDAFIEGDWTRVLEIFTGEREWIRGEVARYARRGLRFRRLRIVEDPPTPYLQWESHSHRIFVECGHDIRALDAAEVAGLERAAALPELMVYGDRVLYQVRYDEGWTPIGAKRVDDRDLVTEAAAAVAALWKRSEPFPDYFRRVISPLATPDTRRGDTR</sequence>
<dbReference type="Pfam" id="PF21806">
    <property type="entry name" value="DUF6879"/>
    <property type="match status" value="1"/>
</dbReference>
<proteinExistence type="predicted"/>
<reference evidence="3" key="1">
    <citation type="journal article" date="2019" name="Int. J. Syst. Evol. Microbiol.">
        <title>The Global Catalogue of Microorganisms (GCM) 10K type strain sequencing project: providing services to taxonomists for standard genome sequencing and annotation.</title>
        <authorList>
            <consortium name="The Broad Institute Genomics Platform"/>
            <consortium name="The Broad Institute Genome Sequencing Center for Infectious Disease"/>
            <person name="Wu L."/>
            <person name="Ma J."/>
        </authorList>
    </citation>
    <scope>NUCLEOTIDE SEQUENCE [LARGE SCALE GENOMIC DNA]</scope>
    <source>
        <strain evidence="3">CGMCC 4.7304</strain>
    </source>
</reference>
<organism evidence="2 3">
    <name type="scientific">Streptomonospora arabica</name>
    <dbReference type="NCBI Taxonomy" id="412417"/>
    <lineage>
        <taxon>Bacteria</taxon>
        <taxon>Bacillati</taxon>
        <taxon>Actinomycetota</taxon>
        <taxon>Actinomycetes</taxon>
        <taxon>Streptosporangiales</taxon>
        <taxon>Nocardiopsidaceae</taxon>
        <taxon>Streptomonospora</taxon>
    </lineage>
</organism>
<keyword evidence="3" id="KW-1185">Reference proteome</keyword>
<evidence type="ECO:0000313" key="2">
    <source>
        <dbReference type="EMBL" id="MFC4866869.1"/>
    </source>
</evidence>
<accession>A0ABV9SKK5</accession>